<comment type="similarity">
    <text evidence="1">Belongs to the DNA mismatch repair MutS family.</text>
</comment>
<keyword evidence="7" id="KW-0234">DNA repair</keyword>
<dbReference type="RefSeq" id="WP_131920595.1">
    <property type="nucleotide sequence ID" value="NZ_JAOQNU010000033.1"/>
</dbReference>
<dbReference type="InterPro" id="IPR007860">
    <property type="entry name" value="DNA_mmatch_repair_MutS_con_dom"/>
</dbReference>
<protein>
    <recommendedName>
        <fullName evidence="2">DNA mismatch repair protein MutS</fullName>
    </recommendedName>
</protein>
<keyword evidence="3" id="KW-0547">Nucleotide-binding</keyword>
<dbReference type="OrthoDB" id="9802448at2"/>
<dbReference type="AlphaFoldDB" id="A0A4R2RFC5"/>
<evidence type="ECO:0000256" key="2">
    <source>
        <dbReference type="ARBA" id="ARBA00021982"/>
    </source>
</evidence>
<dbReference type="InterPro" id="IPR045076">
    <property type="entry name" value="MutS"/>
</dbReference>
<dbReference type="PANTHER" id="PTHR11361">
    <property type="entry name" value="DNA MISMATCH REPAIR PROTEIN MUTS FAMILY MEMBER"/>
    <property type="match status" value="1"/>
</dbReference>
<dbReference type="Gene3D" id="1.10.1420.10">
    <property type="match status" value="1"/>
</dbReference>
<dbReference type="Gene3D" id="3.40.1170.10">
    <property type="entry name" value="DNA repair protein MutS, domain I"/>
    <property type="match status" value="1"/>
</dbReference>
<evidence type="ECO:0000313" key="12">
    <source>
        <dbReference type="EMBL" id="TCP60999.1"/>
    </source>
</evidence>
<dbReference type="GO" id="GO:0030983">
    <property type="term" value="F:mismatched DNA binding"/>
    <property type="evidence" value="ECO:0007669"/>
    <property type="project" value="InterPro"/>
</dbReference>
<dbReference type="Pfam" id="PF01624">
    <property type="entry name" value="MutS_I"/>
    <property type="match status" value="1"/>
</dbReference>
<accession>A0A4R2RFC5</accession>
<evidence type="ECO:0000259" key="9">
    <source>
        <dbReference type="Pfam" id="PF01624"/>
    </source>
</evidence>
<evidence type="ECO:0000256" key="1">
    <source>
        <dbReference type="ARBA" id="ARBA00006271"/>
    </source>
</evidence>
<dbReference type="PANTHER" id="PTHR11361:SF34">
    <property type="entry name" value="DNA MISMATCH REPAIR PROTEIN MSH1, MITOCHONDRIAL"/>
    <property type="match status" value="1"/>
</dbReference>
<comment type="caution">
    <text evidence="12">The sequence shown here is derived from an EMBL/GenBank/DDBJ whole genome shotgun (WGS) entry which is preliminary data.</text>
</comment>
<sequence length="386" mass="43310">MKAVTPMMKQYVEIKQQNPDALLFFRLGDFYEMFGDDARLASRELEITLTGRDGGLEERIPMCGVPYHSAEGYISRLVTKGYKVAVCEQVDDPTQVKGIVRREVVRVVTPGTLMDTQLLQAKSNNYLVTIARSDDGWGLAALDIMTGDFRVTRWRLDEESSVHGEIARYSPKELLLHPALITQEPGFGAPWKEQGALVAAYPAEGMTVDQATKLLKRHFGVAHLQAYGCAQWPVALLAAAVTLRYVQETQKASLPHITHLYSYTTEDFMRIDPATRRNLELTQTMREGSRRGSLLSVLDRTVTAMGGRLLKHWLEQPLLQAELIRQRQAMVAAFVDDGLLREDLRAELKAVYDLERLAGKVAYGTVNARDLLESVQEPNGTKYGIR</sequence>
<keyword evidence="4" id="KW-0227">DNA damage</keyword>
<feature type="domain" description="DNA mismatch repair protein MutS-like N-terminal" evidence="9">
    <location>
        <begin position="5"/>
        <end position="116"/>
    </location>
</feature>
<dbReference type="SUPFAM" id="SSF48334">
    <property type="entry name" value="DNA repair protein MutS, domain III"/>
    <property type="match status" value="1"/>
</dbReference>
<dbReference type="Pfam" id="PF05188">
    <property type="entry name" value="MutS_II"/>
    <property type="match status" value="1"/>
</dbReference>
<comment type="function">
    <text evidence="8">This protein is involved in the repair of mismatches in DNA. It is possible that it carries out the mismatch recognition step. This protein has a weak ATPase activity.</text>
</comment>
<keyword evidence="13" id="KW-1185">Reference proteome</keyword>
<dbReference type="FunFam" id="1.10.1420.10:FF:000001">
    <property type="entry name" value="DNA mismatch repair protein MutS"/>
    <property type="match status" value="1"/>
</dbReference>
<evidence type="ECO:0000256" key="5">
    <source>
        <dbReference type="ARBA" id="ARBA00022840"/>
    </source>
</evidence>
<dbReference type="GO" id="GO:0140664">
    <property type="term" value="F:ATP-dependent DNA damage sensor activity"/>
    <property type="evidence" value="ECO:0007669"/>
    <property type="project" value="InterPro"/>
</dbReference>
<dbReference type="InterPro" id="IPR036187">
    <property type="entry name" value="DNA_mismatch_repair_MutS_sf"/>
</dbReference>
<dbReference type="GO" id="GO:0005524">
    <property type="term" value="F:ATP binding"/>
    <property type="evidence" value="ECO:0007669"/>
    <property type="project" value="UniProtKB-KW"/>
</dbReference>
<dbReference type="InterPro" id="IPR016151">
    <property type="entry name" value="DNA_mismatch_repair_MutS_N"/>
</dbReference>
<dbReference type="InterPro" id="IPR007695">
    <property type="entry name" value="DNA_mismatch_repair_MutS-lik_N"/>
</dbReference>
<organism evidence="12 13">
    <name type="scientific">Heliophilum fasciatum</name>
    <dbReference type="NCBI Taxonomy" id="35700"/>
    <lineage>
        <taxon>Bacteria</taxon>
        <taxon>Bacillati</taxon>
        <taxon>Bacillota</taxon>
        <taxon>Clostridia</taxon>
        <taxon>Eubacteriales</taxon>
        <taxon>Heliobacteriaceae</taxon>
        <taxon>Heliophilum</taxon>
    </lineage>
</organism>
<evidence type="ECO:0000259" key="11">
    <source>
        <dbReference type="Pfam" id="PF05192"/>
    </source>
</evidence>
<evidence type="ECO:0000256" key="7">
    <source>
        <dbReference type="ARBA" id="ARBA00023204"/>
    </source>
</evidence>
<evidence type="ECO:0000256" key="4">
    <source>
        <dbReference type="ARBA" id="ARBA00022763"/>
    </source>
</evidence>
<proteinExistence type="inferred from homology"/>
<evidence type="ECO:0000313" key="13">
    <source>
        <dbReference type="Proteomes" id="UP000294813"/>
    </source>
</evidence>
<dbReference type="Gene3D" id="3.30.420.110">
    <property type="entry name" value="MutS, connector domain"/>
    <property type="match status" value="1"/>
</dbReference>
<dbReference type="EMBL" id="SLXT01000032">
    <property type="protein sequence ID" value="TCP60999.1"/>
    <property type="molecule type" value="Genomic_DNA"/>
</dbReference>
<dbReference type="InterPro" id="IPR007696">
    <property type="entry name" value="DNA_mismatch_repair_MutS_core"/>
</dbReference>
<feature type="domain" description="DNA mismatch repair protein MutS core" evidence="11">
    <location>
        <begin position="274"/>
        <end position="373"/>
    </location>
</feature>
<dbReference type="SUPFAM" id="SSF53150">
    <property type="entry name" value="DNA repair protein MutS, domain II"/>
    <property type="match status" value="1"/>
</dbReference>
<dbReference type="InterPro" id="IPR036678">
    <property type="entry name" value="MutS_con_dom_sf"/>
</dbReference>
<evidence type="ECO:0000259" key="10">
    <source>
        <dbReference type="Pfam" id="PF05188"/>
    </source>
</evidence>
<name>A0A4R2RFC5_9FIRM</name>
<reference evidence="12 13" key="1">
    <citation type="submission" date="2019-03" db="EMBL/GenBank/DDBJ databases">
        <title>Genomic Encyclopedia of Type Strains, Phase IV (KMG-IV): sequencing the most valuable type-strain genomes for metagenomic binning, comparative biology and taxonomic classification.</title>
        <authorList>
            <person name="Goeker M."/>
        </authorList>
    </citation>
    <scope>NUCLEOTIDE SEQUENCE [LARGE SCALE GENOMIC DNA]</scope>
    <source>
        <strain evidence="12 13">DSM 11170</strain>
    </source>
</reference>
<evidence type="ECO:0000256" key="6">
    <source>
        <dbReference type="ARBA" id="ARBA00023125"/>
    </source>
</evidence>
<dbReference type="Proteomes" id="UP000294813">
    <property type="component" value="Unassembled WGS sequence"/>
</dbReference>
<dbReference type="GO" id="GO:0006298">
    <property type="term" value="P:mismatch repair"/>
    <property type="evidence" value="ECO:0007669"/>
    <property type="project" value="InterPro"/>
</dbReference>
<dbReference type="SUPFAM" id="SSF55271">
    <property type="entry name" value="DNA repair protein MutS, domain I"/>
    <property type="match status" value="1"/>
</dbReference>
<feature type="domain" description="DNA mismatch repair protein MutS connector" evidence="10">
    <location>
        <begin position="125"/>
        <end position="257"/>
    </location>
</feature>
<gene>
    <name evidence="12" type="ORF">EDD73_13235</name>
</gene>
<dbReference type="Pfam" id="PF05192">
    <property type="entry name" value="MutS_III"/>
    <property type="match status" value="1"/>
</dbReference>
<dbReference type="GO" id="GO:0005829">
    <property type="term" value="C:cytosol"/>
    <property type="evidence" value="ECO:0007669"/>
    <property type="project" value="TreeGrafter"/>
</dbReference>
<keyword evidence="6" id="KW-0238">DNA-binding</keyword>
<evidence type="ECO:0000256" key="8">
    <source>
        <dbReference type="ARBA" id="ARBA00024647"/>
    </source>
</evidence>
<evidence type="ECO:0000256" key="3">
    <source>
        <dbReference type="ARBA" id="ARBA00022741"/>
    </source>
</evidence>
<dbReference type="FunFam" id="3.40.1170.10:FF:000001">
    <property type="entry name" value="DNA mismatch repair protein MutS"/>
    <property type="match status" value="1"/>
</dbReference>
<keyword evidence="5" id="KW-0067">ATP-binding</keyword>